<feature type="domain" description="RING-type" evidence="11">
    <location>
        <begin position="728"/>
        <end position="769"/>
    </location>
</feature>
<feature type="compositionally biased region" description="Low complexity" evidence="10">
    <location>
        <begin position="122"/>
        <end position="135"/>
    </location>
</feature>
<dbReference type="GO" id="GO:0010228">
    <property type="term" value="P:vegetative to reproductive phase transition of meristem"/>
    <property type="evidence" value="ECO:0007669"/>
    <property type="project" value="UniProtKB-ARBA"/>
</dbReference>
<keyword evidence="7" id="KW-0833">Ubl conjugation pathway</keyword>
<evidence type="ECO:0000313" key="12">
    <source>
        <dbReference type="EMBL" id="KAJ8459014.1"/>
    </source>
</evidence>
<dbReference type="InterPro" id="IPR001841">
    <property type="entry name" value="Znf_RING"/>
</dbReference>
<feature type="compositionally biased region" description="Basic and acidic residues" evidence="10">
    <location>
        <begin position="136"/>
        <end position="145"/>
    </location>
</feature>
<proteinExistence type="predicted"/>
<comment type="catalytic activity">
    <reaction evidence="1">
        <text>S-ubiquitinyl-[E2 ubiquitin-conjugating enzyme]-L-cysteine + [acceptor protein]-L-lysine = [E2 ubiquitin-conjugating enzyme]-L-cysteine + N(6)-ubiquitinyl-[acceptor protein]-L-lysine.</text>
        <dbReference type="EC" id="2.3.2.27"/>
    </reaction>
</comment>
<evidence type="ECO:0000313" key="13">
    <source>
        <dbReference type="Proteomes" id="UP001222027"/>
    </source>
</evidence>
<feature type="compositionally biased region" description="Basic and acidic residues" evidence="10">
    <location>
        <begin position="262"/>
        <end position="273"/>
    </location>
</feature>
<dbReference type="Proteomes" id="UP001222027">
    <property type="component" value="Unassembled WGS sequence"/>
</dbReference>
<evidence type="ECO:0000259" key="11">
    <source>
        <dbReference type="PROSITE" id="PS50089"/>
    </source>
</evidence>
<feature type="region of interest" description="Disordered" evidence="10">
    <location>
        <begin position="115"/>
        <end position="145"/>
    </location>
</feature>
<dbReference type="Gene3D" id="3.30.40.10">
    <property type="entry name" value="Zinc/RING finger domain, C3HC4 (zinc finger)"/>
    <property type="match status" value="1"/>
</dbReference>
<name>A0AAV8PXZ0_ENSVE</name>
<feature type="region of interest" description="Disordered" evidence="10">
    <location>
        <begin position="262"/>
        <end position="304"/>
    </location>
</feature>
<dbReference type="PANTHER" id="PTHR22937:SF224">
    <property type="entry name" value="E3 UBIQUITIN-PROTEIN LIGASE MBR1-RELATED"/>
    <property type="match status" value="1"/>
</dbReference>
<keyword evidence="13" id="KW-1185">Reference proteome</keyword>
<evidence type="ECO:0000256" key="10">
    <source>
        <dbReference type="SAM" id="MobiDB-lite"/>
    </source>
</evidence>
<comment type="caution">
    <text evidence="12">The sequence shown here is derived from an EMBL/GenBank/DDBJ whole genome shotgun (WGS) entry which is preliminary data.</text>
</comment>
<organism evidence="12 13">
    <name type="scientific">Ensete ventricosum</name>
    <name type="common">Abyssinian banana</name>
    <name type="synonym">Musa ensete</name>
    <dbReference type="NCBI Taxonomy" id="4639"/>
    <lineage>
        <taxon>Eukaryota</taxon>
        <taxon>Viridiplantae</taxon>
        <taxon>Streptophyta</taxon>
        <taxon>Embryophyta</taxon>
        <taxon>Tracheophyta</taxon>
        <taxon>Spermatophyta</taxon>
        <taxon>Magnoliopsida</taxon>
        <taxon>Liliopsida</taxon>
        <taxon>Zingiberales</taxon>
        <taxon>Musaceae</taxon>
        <taxon>Ensete</taxon>
    </lineage>
</organism>
<protein>
    <recommendedName>
        <fullName evidence="3">RING-type E3 ubiquitin transferase</fullName>
        <ecNumber evidence="3">2.3.2.27</ecNumber>
    </recommendedName>
</protein>
<evidence type="ECO:0000256" key="5">
    <source>
        <dbReference type="ARBA" id="ARBA00022723"/>
    </source>
</evidence>
<keyword evidence="5" id="KW-0479">Metal-binding</keyword>
<evidence type="ECO:0000256" key="4">
    <source>
        <dbReference type="ARBA" id="ARBA00022679"/>
    </source>
</evidence>
<dbReference type="AlphaFoldDB" id="A0AAV8PXZ0"/>
<dbReference type="EC" id="2.3.2.27" evidence="3"/>
<dbReference type="SMART" id="SM00184">
    <property type="entry name" value="RING"/>
    <property type="match status" value="1"/>
</dbReference>
<gene>
    <name evidence="12" type="ORF">OPV22_031940</name>
</gene>
<dbReference type="GO" id="GO:0008270">
    <property type="term" value="F:zinc ion binding"/>
    <property type="evidence" value="ECO:0007669"/>
    <property type="project" value="UniProtKB-KW"/>
</dbReference>
<reference evidence="12 13" key="1">
    <citation type="submission" date="2022-12" db="EMBL/GenBank/DDBJ databases">
        <title>Chromosome-scale assembly of the Ensete ventricosum genome.</title>
        <authorList>
            <person name="Dussert Y."/>
            <person name="Stocks J."/>
            <person name="Wendawek A."/>
            <person name="Woldeyes F."/>
            <person name="Nichols R.A."/>
            <person name="Borrell J.S."/>
        </authorList>
    </citation>
    <scope>NUCLEOTIDE SEQUENCE [LARGE SCALE GENOMIC DNA]</scope>
    <source>
        <strain evidence="13">cv. Maze</strain>
        <tissue evidence="12">Seeds</tissue>
    </source>
</reference>
<dbReference type="GO" id="GO:0061630">
    <property type="term" value="F:ubiquitin protein ligase activity"/>
    <property type="evidence" value="ECO:0007669"/>
    <property type="project" value="UniProtKB-EC"/>
</dbReference>
<dbReference type="Pfam" id="PF13639">
    <property type="entry name" value="zf-RING_2"/>
    <property type="match status" value="1"/>
</dbReference>
<keyword evidence="6 9" id="KW-0863">Zinc-finger</keyword>
<dbReference type="FunFam" id="3.30.40.10:FF:000309">
    <property type="entry name" value="E3 ubiquitin-protein ligase MBR2"/>
    <property type="match status" value="1"/>
</dbReference>
<dbReference type="SUPFAM" id="SSF57850">
    <property type="entry name" value="RING/U-box"/>
    <property type="match status" value="1"/>
</dbReference>
<evidence type="ECO:0000256" key="2">
    <source>
        <dbReference type="ARBA" id="ARBA00004906"/>
    </source>
</evidence>
<dbReference type="InterPro" id="IPR045191">
    <property type="entry name" value="MBR1/2-like"/>
</dbReference>
<dbReference type="GO" id="GO:0043161">
    <property type="term" value="P:proteasome-mediated ubiquitin-dependent protein catabolic process"/>
    <property type="evidence" value="ECO:0007669"/>
    <property type="project" value="UniProtKB-ARBA"/>
</dbReference>
<dbReference type="InterPro" id="IPR013083">
    <property type="entry name" value="Znf_RING/FYVE/PHD"/>
</dbReference>
<keyword evidence="4" id="KW-0808">Transferase</keyword>
<dbReference type="PANTHER" id="PTHR22937">
    <property type="entry name" value="E3 UBIQUITIN-PROTEIN LIGASE RNF165"/>
    <property type="match status" value="1"/>
</dbReference>
<evidence type="ECO:0000256" key="8">
    <source>
        <dbReference type="ARBA" id="ARBA00022833"/>
    </source>
</evidence>
<evidence type="ECO:0000256" key="9">
    <source>
        <dbReference type="PROSITE-ProRule" id="PRU00175"/>
    </source>
</evidence>
<evidence type="ECO:0000256" key="3">
    <source>
        <dbReference type="ARBA" id="ARBA00012483"/>
    </source>
</evidence>
<evidence type="ECO:0000256" key="1">
    <source>
        <dbReference type="ARBA" id="ARBA00000900"/>
    </source>
</evidence>
<dbReference type="EMBL" id="JAQQAF010000009">
    <property type="protein sequence ID" value="KAJ8459014.1"/>
    <property type="molecule type" value="Genomic_DNA"/>
</dbReference>
<evidence type="ECO:0000256" key="7">
    <source>
        <dbReference type="ARBA" id="ARBA00022786"/>
    </source>
</evidence>
<dbReference type="PROSITE" id="PS50089">
    <property type="entry name" value="ZF_RING_2"/>
    <property type="match status" value="1"/>
</dbReference>
<feature type="compositionally biased region" description="Low complexity" evidence="10">
    <location>
        <begin position="286"/>
        <end position="304"/>
    </location>
</feature>
<comment type="pathway">
    <text evidence="2">Protein modification; protein ubiquitination.</text>
</comment>
<keyword evidence="8" id="KW-0862">Zinc</keyword>
<evidence type="ECO:0000256" key="6">
    <source>
        <dbReference type="ARBA" id="ARBA00022771"/>
    </source>
</evidence>
<accession>A0AAV8PXZ0</accession>
<sequence length="775" mass="84474">MGPTGRVHWEDLKLERCSRADSVAAPDLIGDIFSFLLNKGALFALMQGQRNFVQPLHESFELDCESNSSSSGMNQQVLWNNMLFNPVEIQSMTDCAVSSDGANMPCLNMANQDGTQLGNWSSGGSSSSQHSQIQGGHEENKLEHEWTPPATVASRGGPRIQENHFEAPHVLSLENVNISHSTTQTECIQTFSQNYSCFNNRHQNVEHVAVQVGIGNELSEPRLSHHPYLLGFLDPETVPSSIGFSNPGESSSEGFGFLREDDERAESSFDGRRSSCKRKNSDGFPGQSSASGNASSSHQSENSLLHSRSYNPITGLSISSSSGYPSVGHSSEEHTAGFGTFVGGMAFDCYPSASAAGNVESLRRNYRLRINHAQPHDVSLRNSWSASSVGQSDVWSPNQPPSRSISLNHFLEPASLLTTSSSASQPHIPVVPALPQIVNSFPWNRATSSRIGSSSGPFSSEDRSITAREGNDLRNMPVTSNLDLVPAADVRNMTQGQANWSLSSGSISMVPSSQAVTNSGLHPTIGSSWVPHQNLPTRYPQPLAEAIHPGLFPPGSSDSGGQGANFALQHSAHSLSSQEVAQQIRTRLHGPQPTSHIRSTTHLLRRRNDGLFSAPLPMRSLTAAGEERSRMLSEIRHALESLRHGDGLRFEDVFILDQTLILAGSDLHDRHRDMRLDVDNMSYEELLALEERIGNVCTGLSEETILKSLKQQKHSSATIGESMEHEPCCICQEEYMEGDDLGALDCGHDFHSVCIKQWLMHKNLCPICKNTALVT</sequence>